<gene>
    <name evidence="15" type="primary">106073509</name>
</gene>
<comment type="pathway">
    <text evidence="13">Protein modification; protein glycosylation.</text>
</comment>
<keyword evidence="11" id="KW-0325">Glycoprotein</keyword>
<keyword evidence="13" id="KW-0328">Glycosyltransferase</keyword>
<dbReference type="PANTHER" id="PTHR11675">
    <property type="entry name" value="N-ACETYLGALACTOSAMINYLTRANSFERASE"/>
    <property type="match status" value="1"/>
</dbReference>
<comment type="subcellular location">
    <subcellularLocation>
        <location evidence="2 13">Golgi apparatus membrane</location>
        <topology evidence="2 13">Single-pass type II membrane protein</topology>
    </subcellularLocation>
</comment>
<proteinExistence type="inferred from homology"/>
<keyword evidence="5 13" id="KW-0430">Lectin</keyword>
<name>A0A2C9JJY6_BIOGL</name>
<dbReference type="InterPro" id="IPR035992">
    <property type="entry name" value="Ricin_B-like_lectins"/>
</dbReference>
<keyword evidence="9 13" id="KW-0472">Membrane</keyword>
<dbReference type="EC" id="2.4.1.-" evidence="13"/>
<evidence type="ECO:0000256" key="11">
    <source>
        <dbReference type="ARBA" id="ARBA00023180"/>
    </source>
</evidence>
<dbReference type="PROSITE" id="PS50231">
    <property type="entry name" value="RICIN_B_LECTIN"/>
    <property type="match status" value="1"/>
</dbReference>
<dbReference type="VEuPathDB" id="VectorBase:BGLB003569"/>
<reference evidence="15" key="1">
    <citation type="submission" date="2020-05" db="UniProtKB">
        <authorList>
            <consortium name="EnsemblMetazoa"/>
        </authorList>
    </citation>
    <scope>IDENTIFICATION</scope>
    <source>
        <strain evidence="15">BB02</strain>
    </source>
</reference>
<dbReference type="RefSeq" id="XP_013089545.2">
    <property type="nucleotide sequence ID" value="XM_013234091.2"/>
</dbReference>
<dbReference type="InterPro" id="IPR029044">
    <property type="entry name" value="Nucleotide-diphossugar_trans"/>
</dbReference>
<dbReference type="Proteomes" id="UP000076420">
    <property type="component" value="Unassembled WGS sequence"/>
</dbReference>
<dbReference type="PANTHER" id="PTHR11675:SF63">
    <property type="entry name" value="POLYPEPTIDE N-ACETYLGALACTOSAMINYLTRANSFERASE"/>
    <property type="match status" value="1"/>
</dbReference>
<evidence type="ECO:0000256" key="1">
    <source>
        <dbReference type="ARBA" id="ARBA00001936"/>
    </source>
</evidence>
<feature type="domain" description="Ricin B lectin" evidence="14">
    <location>
        <begin position="456"/>
        <end position="581"/>
    </location>
</feature>
<dbReference type="CDD" id="cd23440">
    <property type="entry name" value="beta-trefoil_Ricin_GALNT11"/>
    <property type="match status" value="1"/>
</dbReference>
<keyword evidence="8 13" id="KW-0333">Golgi apparatus</keyword>
<keyword evidence="4 13" id="KW-0812">Transmembrane</keyword>
<dbReference type="GO" id="GO:0030246">
    <property type="term" value="F:carbohydrate binding"/>
    <property type="evidence" value="ECO:0007669"/>
    <property type="project" value="UniProtKB-KW"/>
</dbReference>
<dbReference type="AlphaFoldDB" id="A0A2C9JJY6"/>
<evidence type="ECO:0000256" key="6">
    <source>
        <dbReference type="ARBA" id="ARBA00022968"/>
    </source>
</evidence>
<keyword evidence="6" id="KW-0735">Signal-anchor</keyword>
<dbReference type="InterPro" id="IPR000772">
    <property type="entry name" value="Ricin_B_lectin"/>
</dbReference>
<dbReference type="GO" id="GO:0008593">
    <property type="term" value="P:regulation of Notch signaling pathway"/>
    <property type="evidence" value="ECO:0007669"/>
    <property type="project" value="TreeGrafter"/>
</dbReference>
<dbReference type="EnsemblMetazoa" id="BGLB003569-RE">
    <property type="protein sequence ID" value="BGLB003569-PE"/>
    <property type="gene ID" value="BGLB003569"/>
</dbReference>
<organism evidence="15 16">
    <name type="scientific">Biomphalaria glabrata</name>
    <name type="common">Bloodfluke planorb</name>
    <name type="synonym">Freshwater snail</name>
    <dbReference type="NCBI Taxonomy" id="6526"/>
    <lineage>
        <taxon>Eukaryota</taxon>
        <taxon>Metazoa</taxon>
        <taxon>Spiralia</taxon>
        <taxon>Lophotrochozoa</taxon>
        <taxon>Mollusca</taxon>
        <taxon>Gastropoda</taxon>
        <taxon>Heterobranchia</taxon>
        <taxon>Euthyneura</taxon>
        <taxon>Panpulmonata</taxon>
        <taxon>Hygrophila</taxon>
        <taxon>Lymnaeoidea</taxon>
        <taxon>Planorbidae</taxon>
        <taxon>Biomphalaria</taxon>
    </lineage>
</organism>
<evidence type="ECO:0000256" key="12">
    <source>
        <dbReference type="ARBA" id="ARBA00023211"/>
    </source>
</evidence>
<dbReference type="GO" id="GO:0000139">
    <property type="term" value="C:Golgi membrane"/>
    <property type="evidence" value="ECO:0007669"/>
    <property type="project" value="UniProtKB-SubCell"/>
</dbReference>
<dbReference type="KEGG" id="bgt:106073509"/>
<dbReference type="EnsemblMetazoa" id="BGLB003569-RD">
    <property type="protein sequence ID" value="BGLB003569-PD"/>
    <property type="gene ID" value="BGLB003569"/>
</dbReference>
<evidence type="ECO:0000256" key="10">
    <source>
        <dbReference type="ARBA" id="ARBA00023157"/>
    </source>
</evidence>
<evidence type="ECO:0000256" key="13">
    <source>
        <dbReference type="RuleBase" id="RU361242"/>
    </source>
</evidence>
<keyword evidence="7 13" id="KW-1133">Transmembrane helix</keyword>
<dbReference type="Gene3D" id="2.80.10.50">
    <property type="match status" value="1"/>
</dbReference>
<dbReference type="Pfam" id="PF00652">
    <property type="entry name" value="Ricin_B_lectin"/>
    <property type="match status" value="1"/>
</dbReference>
<dbReference type="EnsemblMetazoa" id="BGLB003569-RC">
    <property type="protein sequence ID" value="BGLB003569-PC"/>
    <property type="gene ID" value="BGLB003569"/>
</dbReference>
<comment type="cofactor">
    <cofactor evidence="1 13">
        <name>Mn(2+)</name>
        <dbReference type="ChEBI" id="CHEBI:29035"/>
    </cofactor>
</comment>
<dbReference type="InterPro" id="IPR045885">
    <property type="entry name" value="GalNAc-T"/>
</dbReference>
<dbReference type="RefSeq" id="XP_013089553.2">
    <property type="nucleotide sequence ID" value="XM_013234099.2"/>
</dbReference>
<dbReference type="STRING" id="6526.A0A2C9JJY6"/>
<dbReference type="OrthoDB" id="5988548at2759"/>
<comment type="similarity">
    <text evidence="3 13">Belongs to the glycosyltransferase 2 family. GalNAc-T subfamily.</text>
</comment>
<keyword evidence="12 13" id="KW-0464">Manganese</keyword>
<dbReference type="UniPathway" id="UPA00378"/>
<keyword evidence="13" id="KW-0808">Transferase</keyword>
<dbReference type="InterPro" id="IPR001173">
    <property type="entry name" value="Glyco_trans_2-like"/>
</dbReference>
<evidence type="ECO:0000313" key="16">
    <source>
        <dbReference type="Proteomes" id="UP000076420"/>
    </source>
</evidence>
<sequence length="583" mass="67594">MVRIRRSNLIFALIAFSIVFWFLLYWNFSSIYAHQKGLRLKSKFNSDEFQAREQNVDNEIEIYSELYLENLAEVKTADDQRQYDAGYHSHSFNQMLSDKLSYTRPLPDYRNKRCKDQHYSSSLPHTSVIICFYNEALSTLLRTMHSVLARSPVELIHEIILVDDFSDFDYLKSDLENYIKSYSKVKLFHTPDRLGLIRARMFGAKQATGSVLLFLDSHCEVNIGWLEPLLDVVNNDPHTVAVPIIDMINPDKFFYEASDLVRGGFNWGMHYQWDPLPSNLVKDLFEKPEPYQTPTMAGGLFAIDREYFYHLGEYDSGMEVWGGENLEMSFRIWMCGGRLLIAPCSRVGHIFRKRRPYGSPSQDSFTKNNLRVVHVWLDDYKRYYFHINPRAEDMEFGNITGRLQLRKNLNCKSFHWYLENIYPEQLSKLPDLNHSYHGQQNGPNDPIASKVIVRARGLLKHASSGLCLQSEKTVYDKRALIQLAVCKPGDKNQLWFETEQKDLRLANLLCLDVNADEGPYARLMKCKGSNQQTWIWSKMGYKSQLVNYGTSECLFAENVEPGALLTTKSCSDSPFMLFSLVVM</sequence>
<evidence type="ECO:0000256" key="5">
    <source>
        <dbReference type="ARBA" id="ARBA00022734"/>
    </source>
</evidence>
<protein>
    <recommendedName>
        <fullName evidence="13">Polypeptide N-acetylgalactosaminyltransferase</fullName>
        <ecNumber evidence="13">2.4.1.-</ecNumber>
    </recommendedName>
    <alternativeName>
        <fullName evidence="13">Protein-UDP acetylgalactosaminyltransferase</fullName>
    </alternativeName>
</protein>
<evidence type="ECO:0000256" key="7">
    <source>
        <dbReference type="ARBA" id="ARBA00022989"/>
    </source>
</evidence>
<dbReference type="SMART" id="SM00458">
    <property type="entry name" value="RICIN"/>
    <property type="match status" value="1"/>
</dbReference>
<evidence type="ECO:0000256" key="2">
    <source>
        <dbReference type="ARBA" id="ARBA00004323"/>
    </source>
</evidence>
<evidence type="ECO:0000256" key="8">
    <source>
        <dbReference type="ARBA" id="ARBA00023034"/>
    </source>
</evidence>
<dbReference type="GO" id="GO:0004653">
    <property type="term" value="F:polypeptide N-acetylgalactosaminyltransferase activity"/>
    <property type="evidence" value="ECO:0007669"/>
    <property type="project" value="TreeGrafter"/>
</dbReference>
<dbReference type="RefSeq" id="XP_013089572.2">
    <property type="nucleotide sequence ID" value="XM_013234118.2"/>
</dbReference>
<dbReference type="FunFam" id="3.90.550.10:FF:000053">
    <property type="entry name" value="Polypeptide N-acetylgalactosaminyltransferase"/>
    <property type="match status" value="1"/>
</dbReference>
<keyword evidence="10 13" id="KW-1015">Disulfide bond</keyword>
<evidence type="ECO:0000256" key="4">
    <source>
        <dbReference type="ARBA" id="ARBA00022692"/>
    </source>
</evidence>
<dbReference type="VEuPathDB" id="VectorBase:BGLAX_048869"/>
<dbReference type="Pfam" id="PF00535">
    <property type="entry name" value="Glycos_transf_2"/>
    <property type="match status" value="1"/>
</dbReference>
<accession>A0A2C9JJY6</accession>
<dbReference type="Gene3D" id="3.90.550.10">
    <property type="entry name" value="Spore Coat Polysaccharide Biosynthesis Protein SpsA, Chain A"/>
    <property type="match status" value="1"/>
</dbReference>
<dbReference type="CDD" id="cd02510">
    <property type="entry name" value="pp-GalNAc-T"/>
    <property type="match status" value="1"/>
</dbReference>
<evidence type="ECO:0000313" key="15">
    <source>
        <dbReference type="EnsemblMetazoa" id="BGLB003569-PE"/>
    </source>
</evidence>
<evidence type="ECO:0000256" key="9">
    <source>
        <dbReference type="ARBA" id="ARBA00023136"/>
    </source>
</evidence>
<dbReference type="GO" id="GO:0005112">
    <property type="term" value="F:Notch binding"/>
    <property type="evidence" value="ECO:0007669"/>
    <property type="project" value="TreeGrafter"/>
</dbReference>
<evidence type="ECO:0000256" key="3">
    <source>
        <dbReference type="ARBA" id="ARBA00005680"/>
    </source>
</evidence>
<dbReference type="SUPFAM" id="SSF53448">
    <property type="entry name" value="Nucleotide-diphospho-sugar transferases"/>
    <property type="match status" value="1"/>
</dbReference>
<evidence type="ECO:0000259" key="14">
    <source>
        <dbReference type="SMART" id="SM00458"/>
    </source>
</evidence>
<dbReference type="SUPFAM" id="SSF50370">
    <property type="entry name" value="Ricin B-like lectins"/>
    <property type="match status" value="1"/>
</dbReference>
<dbReference type="GO" id="GO:0006493">
    <property type="term" value="P:protein O-linked glycosylation"/>
    <property type="evidence" value="ECO:0007669"/>
    <property type="project" value="TreeGrafter"/>
</dbReference>
<feature type="transmembrane region" description="Helical" evidence="13">
    <location>
        <begin position="9"/>
        <end position="28"/>
    </location>
</feature>
<dbReference type="EnsemblMetazoa" id="BGLB003569-RB">
    <property type="protein sequence ID" value="BGLB003569-PB"/>
    <property type="gene ID" value="BGLB003569"/>
</dbReference>